<sequence length="80" mass="9564">MLSQQYITKYDLLKEFPHLSSRTIIFPREGRPITWMPFVYVTEECTGDSIFYILRKVEPDGRLSDKKYRIHIADLDLDPR</sequence>
<comment type="caution">
    <text evidence="1">The sequence shown here is derived from an EMBL/GenBank/DDBJ whole genome shotgun (WGS) entry which is preliminary data.</text>
</comment>
<gene>
    <name evidence="1" type="ORF">UU80_C0004G0034</name>
</gene>
<dbReference type="AlphaFoldDB" id="A0A0G0XCJ1"/>
<protein>
    <submittedName>
        <fullName evidence="1">Uncharacterized protein</fullName>
    </submittedName>
</protein>
<name>A0A0G0XCJ1_UNCKA</name>
<evidence type="ECO:0000313" key="1">
    <source>
        <dbReference type="EMBL" id="KKS22644.1"/>
    </source>
</evidence>
<organism evidence="1 2">
    <name type="scientific">candidate division WWE3 bacterium GW2011_GWA1_41_8</name>
    <dbReference type="NCBI Taxonomy" id="1619103"/>
    <lineage>
        <taxon>Bacteria</taxon>
        <taxon>Katanobacteria</taxon>
    </lineage>
</organism>
<reference evidence="1 2" key="1">
    <citation type="journal article" date="2015" name="Nature">
        <title>rRNA introns, odd ribosomes, and small enigmatic genomes across a large radiation of phyla.</title>
        <authorList>
            <person name="Brown C.T."/>
            <person name="Hug L.A."/>
            <person name="Thomas B.C."/>
            <person name="Sharon I."/>
            <person name="Castelle C.J."/>
            <person name="Singh A."/>
            <person name="Wilkins M.J."/>
            <person name="Williams K.H."/>
            <person name="Banfield J.F."/>
        </authorList>
    </citation>
    <scope>NUCLEOTIDE SEQUENCE [LARGE SCALE GENOMIC DNA]</scope>
</reference>
<accession>A0A0G0XCJ1</accession>
<proteinExistence type="predicted"/>
<dbReference type="Proteomes" id="UP000034920">
    <property type="component" value="Unassembled WGS sequence"/>
</dbReference>
<evidence type="ECO:0000313" key="2">
    <source>
        <dbReference type="Proteomes" id="UP000034920"/>
    </source>
</evidence>
<dbReference type="STRING" id="1619103.UU80_C0004G0034"/>
<dbReference type="EMBL" id="LCCA01000004">
    <property type="protein sequence ID" value="KKS22644.1"/>
    <property type="molecule type" value="Genomic_DNA"/>
</dbReference>